<comment type="caution">
    <text evidence="20">The sequence shown here is derived from an EMBL/GenBank/DDBJ whole genome shotgun (WGS) entry which is preliminary data.</text>
</comment>
<dbReference type="Pfam" id="PF08657">
    <property type="entry name" value="DASH_Spc34"/>
    <property type="match status" value="1"/>
</dbReference>
<evidence type="ECO:0000256" key="13">
    <source>
        <dbReference type="ARBA" id="ARBA00023212"/>
    </source>
</evidence>
<evidence type="ECO:0000256" key="16">
    <source>
        <dbReference type="ARBA" id="ARBA00023328"/>
    </source>
</evidence>
<evidence type="ECO:0000256" key="8">
    <source>
        <dbReference type="ARBA" id="ARBA00022701"/>
    </source>
</evidence>
<evidence type="ECO:0000256" key="4">
    <source>
        <dbReference type="ARBA" id="ARBA00008491"/>
    </source>
</evidence>
<evidence type="ECO:0000313" key="20">
    <source>
        <dbReference type="EMBL" id="GMM54842.1"/>
    </source>
</evidence>
<dbReference type="AlphaFoldDB" id="A0AAV5RU52"/>
<proteinExistence type="inferred from homology"/>
<sequence length="293" mass="33323">MSQSLNSCLTEISESLEEINNRKFRPSGIFHNAVIHGMLAKGGKKEFVKLLRDGEPNEELSLFKVDRSARTIKRRDGKSGVHSYVVDKESRLKRNRRMGLQDPKPVIQIPKEFYLAQHEKAIQDKSTAVTRNSFILPNTLGDTIQGSGAFSTLFAAFKDDTQTTKLLEALQNGSVLVEEDNSASKVQDGSTTHRTMFVEDFPINLIISVIDKIESVWSLSNFKEEFHTLRNSSEELLHKITETKQLLEDQENEMNTHDVGTNSSSRITKLITTHRQEIAELEEEIRRLDDQHN</sequence>
<keyword evidence="15" id="KW-0131">Cell cycle</keyword>
<feature type="coiled-coil region" evidence="19">
    <location>
        <begin position="233"/>
        <end position="291"/>
    </location>
</feature>
<evidence type="ECO:0000256" key="14">
    <source>
        <dbReference type="ARBA" id="ARBA00023242"/>
    </source>
</evidence>
<dbReference type="GO" id="GO:0051301">
    <property type="term" value="P:cell division"/>
    <property type="evidence" value="ECO:0007669"/>
    <property type="project" value="UniProtKB-KW"/>
</dbReference>
<keyword evidence="11" id="KW-0995">Kinetochore</keyword>
<dbReference type="EMBL" id="BTGD01000003">
    <property type="protein sequence ID" value="GMM54842.1"/>
    <property type="molecule type" value="Genomic_DNA"/>
</dbReference>
<organism evidence="20 21">
    <name type="scientific">Maudiozyma humilis</name>
    <name type="common">Sour dough yeast</name>
    <name type="synonym">Kazachstania humilis</name>
    <dbReference type="NCBI Taxonomy" id="51915"/>
    <lineage>
        <taxon>Eukaryota</taxon>
        <taxon>Fungi</taxon>
        <taxon>Dikarya</taxon>
        <taxon>Ascomycota</taxon>
        <taxon>Saccharomycotina</taxon>
        <taxon>Saccharomycetes</taxon>
        <taxon>Saccharomycetales</taxon>
        <taxon>Saccharomycetaceae</taxon>
        <taxon>Maudiozyma</taxon>
    </lineage>
</organism>
<keyword evidence="21" id="KW-1185">Reference proteome</keyword>
<evidence type="ECO:0000256" key="5">
    <source>
        <dbReference type="ARBA" id="ARBA00022454"/>
    </source>
</evidence>
<evidence type="ECO:0000256" key="3">
    <source>
        <dbReference type="ARBA" id="ARBA00004629"/>
    </source>
</evidence>
<name>A0AAV5RU52_MAUHU</name>
<keyword evidence="6" id="KW-0963">Cytoplasm</keyword>
<keyword evidence="14" id="KW-0539">Nucleus</keyword>
<evidence type="ECO:0000256" key="17">
    <source>
        <dbReference type="ARBA" id="ARBA00044112"/>
    </source>
</evidence>
<keyword evidence="13" id="KW-0206">Cytoskeleton</keyword>
<evidence type="ECO:0000256" key="18">
    <source>
        <dbReference type="ARBA" id="ARBA00044346"/>
    </source>
</evidence>
<evidence type="ECO:0000256" key="7">
    <source>
        <dbReference type="ARBA" id="ARBA00022618"/>
    </source>
</evidence>
<keyword evidence="8" id="KW-0493">Microtubule</keyword>
<dbReference type="Proteomes" id="UP001377567">
    <property type="component" value="Unassembled WGS sequence"/>
</dbReference>
<evidence type="ECO:0000256" key="9">
    <source>
        <dbReference type="ARBA" id="ARBA00022776"/>
    </source>
</evidence>
<gene>
    <name evidence="20" type="ORF">DAKH74_014580</name>
</gene>
<comment type="subcellular location">
    <subcellularLocation>
        <location evidence="3">Chromosome</location>
        <location evidence="3">Centromere</location>
        <location evidence="3">Kinetochore</location>
    </subcellularLocation>
    <subcellularLocation>
        <location evidence="2">Cytoplasm</location>
        <location evidence="2">Cytoskeleton</location>
        <location evidence="2">Spindle</location>
    </subcellularLocation>
    <subcellularLocation>
        <location evidence="1">Nucleus</location>
    </subcellularLocation>
</comment>
<evidence type="ECO:0000256" key="12">
    <source>
        <dbReference type="ARBA" id="ARBA00023054"/>
    </source>
</evidence>
<dbReference type="GO" id="GO:0042729">
    <property type="term" value="C:DASH complex"/>
    <property type="evidence" value="ECO:0007669"/>
    <property type="project" value="InterPro"/>
</dbReference>
<keyword evidence="9" id="KW-0498">Mitosis</keyword>
<evidence type="ECO:0000256" key="1">
    <source>
        <dbReference type="ARBA" id="ARBA00004123"/>
    </source>
</evidence>
<evidence type="ECO:0000256" key="10">
    <source>
        <dbReference type="ARBA" id="ARBA00022829"/>
    </source>
</evidence>
<keyword evidence="5" id="KW-0158">Chromosome</keyword>
<dbReference type="InterPro" id="IPR013966">
    <property type="entry name" value="Spc34"/>
</dbReference>
<evidence type="ECO:0000256" key="15">
    <source>
        <dbReference type="ARBA" id="ARBA00023306"/>
    </source>
</evidence>
<protein>
    <recommendedName>
        <fullName evidence="17">DASH complex subunit SPC34</fullName>
    </recommendedName>
    <alternativeName>
        <fullName evidence="18">Outer kinetochore protein SPC34</fullName>
    </alternativeName>
</protein>
<keyword evidence="7" id="KW-0132">Cell division</keyword>
<reference evidence="20 21" key="1">
    <citation type="journal article" date="2023" name="Elife">
        <title>Identification of key yeast species and microbe-microbe interactions impacting larval growth of Drosophila in the wild.</title>
        <authorList>
            <person name="Mure A."/>
            <person name="Sugiura Y."/>
            <person name="Maeda R."/>
            <person name="Honda K."/>
            <person name="Sakurai N."/>
            <person name="Takahashi Y."/>
            <person name="Watada M."/>
            <person name="Katoh T."/>
            <person name="Gotoh A."/>
            <person name="Gotoh Y."/>
            <person name="Taniguchi I."/>
            <person name="Nakamura K."/>
            <person name="Hayashi T."/>
            <person name="Katayama T."/>
            <person name="Uemura T."/>
            <person name="Hattori Y."/>
        </authorList>
    </citation>
    <scope>NUCLEOTIDE SEQUENCE [LARGE SCALE GENOMIC DNA]</scope>
    <source>
        <strain evidence="20 21">KH-74</strain>
    </source>
</reference>
<keyword evidence="10" id="KW-0159">Chromosome partition</keyword>
<keyword evidence="12 19" id="KW-0175">Coiled coil</keyword>
<accession>A0AAV5RU52</accession>
<dbReference type="GO" id="GO:0008608">
    <property type="term" value="P:attachment of spindle microtubules to kinetochore"/>
    <property type="evidence" value="ECO:0007669"/>
    <property type="project" value="InterPro"/>
</dbReference>
<keyword evidence="16" id="KW-0137">Centromere</keyword>
<evidence type="ECO:0000256" key="19">
    <source>
        <dbReference type="SAM" id="Coils"/>
    </source>
</evidence>
<dbReference type="GO" id="GO:0005876">
    <property type="term" value="C:spindle microtubule"/>
    <property type="evidence" value="ECO:0007669"/>
    <property type="project" value="InterPro"/>
</dbReference>
<evidence type="ECO:0000256" key="6">
    <source>
        <dbReference type="ARBA" id="ARBA00022490"/>
    </source>
</evidence>
<evidence type="ECO:0000256" key="11">
    <source>
        <dbReference type="ARBA" id="ARBA00022838"/>
    </source>
</evidence>
<comment type="similarity">
    <text evidence="4">Belongs to the DASH complex SPC34 family.</text>
</comment>
<evidence type="ECO:0000256" key="2">
    <source>
        <dbReference type="ARBA" id="ARBA00004186"/>
    </source>
</evidence>
<evidence type="ECO:0000313" key="21">
    <source>
        <dbReference type="Proteomes" id="UP001377567"/>
    </source>
</evidence>